<dbReference type="CDD" id="cd05918">
    <property type="entry name" value="A_NRPS_SidN3_like"/>
    <property type="match status" value="2"/>
</dbReference>
<feature type="domain" description="Carrier" evidence="5">
    <location>
        <begin position="3429"/>
        <end position="3506"/>
    </location>
</feature>
<dbReference type="Pfam" id="PF00501">
    <property type="entry name" value="AMP-binding"/>
    <property type="match status" value="3"/>
</dbReference>
<dbReference type="InterPro" id="IPR036736">
    <property type="entry name" value="ACP-like_sf"/>
</dbReference>
<dbReference type="Gene3D" id="3.30.559.10">
    <property type="entry name" value="Chloramphenicol acetyltransferase-like domain"/>
    <property type="match status" value="6"/>
</dbReference>
<dbReference type="InterPro" id="IPR020806">
    <property type="entry name" value="PKS_PP-bd"/>
</dbReference>
<keyword evidence="2" id="KW-0597">Phosphoprotein</keyword>
<dbReference type="Proteomes" id="UP001583193">
    <property type="component" value="Unassembled WGS sequence"/>
</dbReference>
<feature type="domain" description="Carrier" evidence="5">
    <location>
        <begin position="4542"/>
        <end position="4618"/>
    </location>
</feature>
<dbReference type="Gene3D" id="3.30.300.30">
    <property type="match status" value="3"/>
</dbReference>
<dbReference type="InterPro" id="IPR009081">
    <property type="entry name" value="PP-bd_ACP"/>
</dbReference>
<dbReference type="InterPro" id="IPR000873">
    <property type="entry name" value="AMP-dep_synth/lig_dom"/>
</dbReference>
<keyword evidence="3" id="KW-0436">Ligase</keyword>
<dbReference type="EMBL" id="JAVDPF010000048">
    <property type="protein sequence ID" value="KAL1866789.1"/>
    <property type="molecule type" value="Genomic_DNA"/>
</dbReference>
<dbReference type="CDD" id="cd05930">
    <property type="entry name" value="A_NRPS"/>
    <property type="match status" value="1"/>
</dbReference>
<dbReference type="PANTHER" id="PTHR45527">
    <property type="entry name" value="NONRIBOSOMAL PEPTIDE SYNTHETASE"/>
    <property type="match status" value="1"/>
</dbReference>
<gene>
    <name evidence="6" type="ORF">Plec18167_008923</name>
</gene>
<dbReference type="Gene3D" id="3.30.559.30">
    <property type="entry name" value="Nonribosomal peptide synthetase, condensation domain"/>
    <property type="match status" value="6"/>
</dbReference>
<feature type="compositionally biased region" description="Basic and acidic residues" evidence="4">
    <location>
        <begin position="2313"/>
        <end position="2331"/>
    </location>
</feature>
<evidence type="ECO:0000313" key="7">
    <source>
        <dbReference type="Proteomes" id="UP001583193"/>
    </source>
</evidence>
<organism evidence="6 7">
    <name type="scientific">Paecilomyces lecythidis</name>
    <dbReference type="NCBI Taxonomy" id="3004212"/>
    <lineage>
        <taxon>Eukaryota</taxon>
        <taxon>Fungi</taxon>
        <taxon>Dikarya</taxon>
        <taxon>Ascomycota</taxon>
        <taxon>Pezizomycotina</taxon>
        <taxon>Eurotiomycetes</taxon>
        <taxon>Eurotiomycetidae</taxon>
        <taxon>Eurotiales</taxon>
        <taxon>Thermoascaceae</taxon>
        <taxon>Paecilomyces</taxon>
    </lineage>
</organism>
<dbReference type="InterPro" id="IPR001242">
    <property type="entry name" value="Condensation_dom"/>
</dbReference>
<dbReference type="Pfam" id="PF00668">
    <property type="entry name" value="Condensation"/>
    <property type="match status" value="6"/>
</dbReference>
<comment type="caution">
    <text evidence="6">The sequence shown here is derived from an EMBL/GenBank/DDBJ whole genome shotgun (WGS) entry which is preliminary data.</text>
</comment>
<dbReference type="Gene3D" id="1.10.1200.10">
    <property type="entry name" value="ACP-like"/>
    <property type="match status" value="6"/>
</dbReference>
<name>A0ABR3WTJ7_9EURO</name>
<dbReference type="SUPFAM" id="SSF56801">
    <property type="entry name" value="Acetyl-CoA synthetase-like"/>
    <property type="match status" value="3"/>
</dbReference>
<feature type="domain" description="Carrier" evidence="5">
    <location>
        <begin position="2334"/>
        <end position="2410"/>
    </location>
</feature>
<dbReference type="InterPro" id="IPR020845">
    <property type="entry name" value="AMP-binding_CS"/>
</dbReference>
<dbReference type="NCBIfam" id="TIGR01733">
    <property type="entry name" value="AA-adenyl-dom"/>
    <property type="match status" value="3"/>
</dbReference>
<evidence type="ECO:0000256" key="1">
    <source>
        <dbReference type="ARBA" id="ARBA00022450"/>
    </source>
</evidence>
<dbReference type="PROSITE" id="PS00455">
    <property type="entry name" value="AMP_BINDING"/>
    <property type="match status" value="2"/>
</dbReference>
<dbReference type="PROSITE" id="PS50075">
    <property type="entry name" value="CARRIER"/>
    <property type="match status" value="5"/>
</dbReference>
<dbReference type="SUPFAM" id="SSF52777">
    <property type="entry name" value="CoA-dependent acyltransferases"/>
    <property type="match status" value="12"/>
</dbReference>
<proteinExistence type="predicted"/>
<evidence type="ECO:0000256" key="3">
    <source>
        <dbReference type="ARBA" id="ARBA00022598"/>
    </source>
</evidence>
<evidence type="ECO:0000256" key="2">
    <source>
        <dbReference type="ARBA" id="ARBA00022553"/>
    </source>
</evidence>
<dbReference type="PROSITE" id="PS00012">
    <property type="entry name" value="PHOSPHOPANTETHEINE"/>
    <property type="match status" value="4"/>
</dbReference>
<keyword evidence="1" id="KW-0596">Phosphopantetheine</keyword>
<dbReference type="SMART" id="SM00823">
    <property type="entry name" value="PKS_PP"/>
    <property type="match status" value="6"/>
</dbReference>
<reference evidence="6 7" key="1">
    <citation type="journal article" date="2024" name="IMA Fungus">
        <title>IMA Genome - F19 : A genome assembly and annotation guide to empower mycologists, including annotated draft genome sequences of Ceratocystis pirilliformis, Diaporthe australafricana, Fusarium ophioides, Paecilomyces lecythidis, and Sporothrix stenoceras.</title>
        <authorList>
            <person name="Aylward J."/>
            <person name="Wilson A.M."/>
            <person name="Visagie C.M."/>
            <person name="Spraker J."/>
            <person name="Barnes I."/>
            <person name="Buitendag C."/>
            <person name="Ceriani C."/>
            <person name="Del Mar Angel L."/>
            <person name="du Plessis D."/>
            <person name="Fuchs T."/>
            <person name="Gasser K."/>
            <person name="Kramer D."/>
            <person name="Li W."/>
            <person name="Munsamy K."/>
            <person name="Piso A."/>
            <person name="Price J.L."/>
            <person name="Sonnekus B."/>
            <person name="Thomas C."/>
            <person name="van der Nest A."/>
            <person name="van Dijk A."/>
            <person name="van Heerden A."/>
            <person name="van Vuuren N."/>
            <person name="Yilmaz N."/>
            <person name="Duong T.A."/>
            <person name="van der Merwe N.A."/>
            <person name="Wingfield M.J."/>
            <person name="Wingfield B.D."/>
        </authorList>
    </citation>
    <scope>NUCLEOTIDE SEQUENCE [LARGE SCALE GENOMIC DNA]</scope>
    <source>
        <strain evidence="6 7">CMW 18167</strain>
    </source>
</reference>
<keyword evidence="7" id="KW-1185">Reference proteome</keyword>
<dbReference type="SUPFAM" id="SSF47336">
    <property type="entry name" value="ACP-like"/>
    <property type="match status" value="6"/>
</dbReference>
<dbReference type="Pfam" id="PF00550">
    <property type="entry name" value="PP-binding"/>
    <property type="match status" value="6"/>
</dbReference>
<dbReference type="InterPro" id="IPR006162">
    <property type="entry name" value="Ppantetheine_attach_site"/>
</dbReference>
<dbReference type="InterPro" id="IPR023213">
    <property type="entry name" value="CAT-like_dom_sf"/>
</dbReference>
<dbReference type="InterPro" id="IPR010071">
    <property type="entry name" value="AA_adenyl_dom"/>
</dbReference>
<feature type="region of interest" description="Disordered" evidence="4">
    <location>
        <begin position="2307"/>
        <end position="2335"/>
    </location>
</feature>
<feature type="domain" description="Carrier" evidence="5">
    <location>
        <begin position="3993"/>
        <end position="4066"/>
    </location>
</feature>
<dbReference type="PANTHER" id="PTHR45527:SF1">
    <property type="entry name" value="FATTY ACID SYNTHASE"/>
    <property type="match status" value="1"/>
</dbReference>
<evidence type="ECO:0000313" key="6">
    <source>
        <dbReference type="EMBL" id="KAL1866789.1"/>
    </source>
</evidence>
<evidence type="ECO:0000256" key="4">
    <source>
        <dbReference type="SAM" id="MobiDB-lite"/>
    </source>
</evidence>
<dbReference type="Gene3D" id="3.40.50.12780">
    <property type="entry name" value="N-terminal domain of ligase-like"/>
    <property type="match status" value="3"/>
</dbReference>
<evidence type="ECO:0000259" key="5">
    <source>
        <dbReference type="PROSITE" id="PS50075"/>
    </source>
</evidence>
<dbReference type="NCBIfam" id="NF003417">
    <property type="entry name" value="PRK04813.1"/>
    <property type="match status" value="3"/>
</dbReference>
<dbReference type="InterPro" id="IPR045851">
    <property type="entry name" value="AMP-bd_C_sf"/>
</dbReference>
<dbReference type="InterPro" id="IPR042099">
    <property type="entry name" value="ANL_N_sf"/>
</dbReference>
<dbReference type="CDD" id="cd19542">
    <property type="entry name" value="CT_NRPS-like"/>
    <property type="match status" value="3"/>
</dbReference>
<feature type="domain" description="Carrier" evidence="5">
    <location>
        <begin position="1768"/>
        <end position="1845"/>
    </location>
</feature>
<protein>
    <submittedName>
        <fullName evidence="6">NRPS protein</fullName>
    </submittedName>
</protein>
<accession>A0ABR3WTJ7</accession>
<sequence length="5104" mass="565370">MDRYTSVPQFHSHGDDTPLSRTVVEWKIPGDSISNELLALAWATLLRSFTGVECPVFSVNGRPVRADLSTRTIYDVPDLVPQPESTYSAIITEGVQTISLQAHEQGATSLAGALLIAVDLETGAGYLSADGVSITPSFLDQIGRQLKQVIQKQARTSGLQVVVPAAEDPELSITNPQPQILPGPQLLHQLALTGKCGSNGALDYLHSDGTVQSLSYDLLDQLSTRLAARLAAALGPVEEGEAHDVVIPVLLPQSVDLYVSVIAILKAGAAFCPLSLEYPPERIDFIRSDVAAKVIVTQSRFATKLSSSDSVRVVFTDDLQSTETPSSLPGRDVGPENLAYVMYTSGSTGRPKGVGISHRAATQSLLAHDELIPTFKRFLQFASPTFDVSVFEMFFPLYRGAVLAAADRETMLRDISSVMRKLDIDAAELTPTVAGELLQRRDNAPSLKILLTIGEMLTRHVVDEFGGSKSRKAILQGMYGPTEAAIHCTIASNFQTNARVNLIGKPFKTVSAYIVSTEQTGDTQDGDPEILPVGQIGELVVGGPQLAEGYINRPDENSKAFLVSKSHGRLYRTGDKARILPNGDIECFGRISSGQVKLRGQRIELGEIEQVAFKTDGVRSAVAVVVDGTLVIFALVNDDKVTANTIRETCKRWLPRFMVPGEYILMNSFPQLPSGKVDRKALEREFIQRREAVLAFEDHKYRDDLEEKIARSVSETLGTVHYDRNDLTASGLDSLAAIRLASRLRTEGVNLDVGKLLEANSVTGIWRLANDTHVGVLEEDKQVQIRGLKDNVVNAAIERLRSIGILSKIQKAEPCSLIQLAMLAETDRNYQAYCNWIELEFSEGIEIPSIQRAFHDIAQENDILRSGFIQTGLGDSSYGMFSWNELGDGVFEEVQSFEYNVRLGDENGILYPLRVQCKKEGQYARALIHLHHALYDGWSWELILEDLRAALRGTTPERRPPYSRVTDFYLEFNSLQSAGDSSVYWQENLHDMTPTAWPNLNDKNDVPKGTGVARRTLAVPGPEIEEASRKFNVSRQAIFQAAYGYLLSSYLETPDLVFGTVFSGRTLPIEGIESIIGPCIRVLPTRIDIHSARNIADLLAAVNSSNRKALRHGHLSLQDIKRASGVDPGVSLFDSLIVWQETLSKEQHSTDILREVAATDYLEFAMTLELQPRGDEIHATANYQTSLLPAAQVEIFLEQLEAVVSLFIRSTDLPVDKIRDSLPSSVLSIENENFEPQLDLPRLADSVEKLASEDPDRIAIEFLHSLDLESSAVTAEKVTYYQLNARANQIAHHLIALGATDTDLVGIILDKSANLYISILAVTKIGAGYIPITPNTPSDRATFILAESKARFCITDSFIAQNLHIAESLLLINLDRENFDRYPNTDTPSPNRGDNLAYVVFTSGSTGKPKGVLVTHRNLQSNMAVLTELYPVERGSKLLQACSQAFDVSVFEIFFSWHRGMTLCSATNDIMFRDIEHVIRSMDVTHLSLTPTVAALIHPSNVPKVKFLVTAGEGMTTKVHRDWGGKGLYQGYGPSETTNICTVRPDVGPSDPIRNIGKPFKNTSAFVVSDDKTFSLVPRGAVGEFVFGGDQVGKGYLNMPELTSDKFIQHPRYGRLYRSGDFGRLLASGALLFTGRRDDQVKLRGLRIELGEINSTLLRNGSVKDCATMIVGNKDQTQQQLISFWTPTTPMIETGNNQYKEIINHLFEDLRSALPGYMVPSALIPIDRIPMTSQKKIDHRRLQETFWAMDAEQLGRFSAEVEPAGADDDFSDLEQRVATVLAEVTLVPLHNIRRNTSFYSVGLDSVSAISLSRRLRDAGIGQVDVSVILRQNSVARLANALSERASQINGTSKCVALDKVFKDDFTTKITSEFDGSGKEVTEIIPCTPLQEAMLSQTASKDAKAYFNHLLLKVHGDPDKFREAWRKMVLRHDILRTCFVSTDDARFTYAQVILKNANLPWSSLVTTANQLMSAIEEWKTKATDAYQDPSKLPYSLTLFNVQDTGEKVLLFSLHHALHDGEAMAILLQEVETTYRGESLPDAVPFRNFIEYSANRQIDASNAFWSHYLSDFSPRLLCPGPKNVTQSDNSGYTQTKLSLDMPLDSFEKQCKHILATPLNAFHTAWARLLSFYTGTADVCFGNVFSCRTIPLEGVERIVGPCFNTLPFRVKVPSTATNTDILKTAQESNVEILAHQLSSLRDIQKNVVRKGMRFFDTLLILQNNARELSRDLWQLIEEQGEMDFPIICEVTPHIDENKVHICLHSESSRLSPSDAEILLQNFVSLVQHTVRYPSARAADQSILDIRANLPLPTSDQNDHVDTRDSPSQHPDSRSAPEAWSAEEIEIRDLFANLSGVQSKLIKPETTIFQLGLDSINAVQISGALKKRGYDVAVADILETPSVSEIASLLTRNQENEPAARDFDFASFETKYRSRICEQVNIENVLVQSIRPCTPVQSGMLSLFYSSGGELYFNRVVLKSYAPLDKQLLNEAWAKTVARHEMLRTGFVQLQDQQYPFAMITYNKDTMPVVSYEGGIESTTKNLERRKSILANIHQPPWYLSIETTESSTLIEFAALHAIYDAQSLELIFRDVAAAYNRQSLPDVVPNSPVLSRILTSSVLESDATEEFWKDVLKDSQLVKFPDLNPLHPEKGKLSVVSKKSSRPLSSLETGCRDLGITLQAAGQAAWARLLSAYTGETNIVFGLVLSGRDLSEAAKEAVMPCLMTVPCPCRVQDTVRDLTGRIMKLNAGLIKNGRTPLSKIQRWLKSEQGLFDTLFVYQKLSSGTEDSRPWEVLEDDAKIDVGTPPLNTSAEAYYLQYPVSIEMVPHSGELELRLTCKSDVVPKEHATLILEQFDKFIVDSIFSPDLKSGDYSGVGRDLLSITPAKEQRIPSPVQLLHEFVEESARKAPQKVAFEFATSIGRNGIEKKTWTYDEFNSDGNRFAHLLQRFGAQPGQLIGVCFDKCPEASLGILAVLKAGCAYLALDPNAPIARKQFIMGDAGAKLLLCTLDKKRELETIPDIKVLALDEPGILDELPSGTVILDRPVTPEDVCYCLYTSGTTGTPKGCELTHDNAVQAMLAFRRLFDGHWDEESRWLQFASFHFDVSVLEQYWSWSVGICVTSCPRDLLFEDLPGTIQALQITHIDLTPSLARLLTPEEVPSLCRGVFITGGEQLKQEILDAWGDQGVIYNGYGPTEVTIGCTMFPRVPANGRPSNIGPQFDNVGSYVFQPGTTTPVLRGSVGELCVSGPLVGRGYLNRPDLTAEKFQFLEQFNERAYRTGDLVRILWDGTFQFLGRIDDQVKLRGQRLEIGEINEVIKGATSDVGEVATLVAKHPKQSKEQLISFITQGSQKQKRDAVEIRISEDDRNLLSTVKNACRSHLPGYMVPTHIIPITSFPLSANNKADAKTLKAMYQAMSIEELQSLNSMSKDVTDVDHETLKSVISVLSGYLGIAAEEISAESSVYELGLDSISVISFGRALREAGFLQAQPSVIMKNPTISGITKELQTSNANPAPMENIYREARQNIMAFSHKYLHLAAGYLQIAPSGIDAVAPCTPLQEGMIYHFLESEKPLYCSSFAFELVLPIDPARLRESWERSQKTEQLLRTRFAPTPDGYAQVVLKECGLPWFEMATATGDELDDMRRNNFREWCESMGDFSASPWQVGLITSPTKSLLCLDIFHALYDGNSLPLLLNKVAQIYLGDEPSSKGLSFLDVLPLGPLCKIPDAERYWSNHLADAPVETMFSSAHQDDDQGITVSSKLDIHDVDGLETLRRSLGVTEQSILHACWLLVLYRQFGRVPTIGMVVSGRALDVAGIEELIGPLFNTLPSNVRFNHLNTWSELVRRCHDYYTSTIPFQHTPLRDIMKWTRRSPDQPLFESLFVFQKNSSVSTPKQKLWFPLESEAELGYPMAFEVQHNDGESLTATVVANAQVMSSEGVRDLLYLFRDTLLQLIQDPSRELSYTNGIVTATNGHASMTAQEVTEVGREQGKAAPFEWNSESLKIRDVIAELAGVDPNDIKETTSIFELGLDSIDAIKVSSRLKILGMSLPVSTIMRQRTIEKMAAQLATPVNGNTTIPKTSLSQYERAITECLTRDGEISEDTIRVLPATAIQEAMVAEMVASNYTHYYNHDILELEPHVDLEKLKSAWNTVFRAHPVLRTTFAEISDPSIPFSYAQLVHDVALDIPVVEWKDQPVSKVLEGQIPLRDRDTNETEPLMALRIILTDNNKRYLIFSIAHALYDGWSLGLLHADVAKCYSGGSCERPPYDSVLEHIIESSGQQASEYWKTALANCTPTKFPTGADTAGQTQIVHRQEKVLSTNVEKVNSFCKQVGITIQALASTCWALVLAEYVKRLDVVFGLVLSGRDIANAEQVMFPTMNTVAMRSIIHGTRSEMLRYTQGVLADIASYQHFPLRKAKTDMSSRALFDSLFVYQKRPEETVNPQKTLYTSVDASSSLEYPVCVELENTTGSLIWTVACHDTTLGASETTTLLERVCQMFNSILQEPNRPVLDFVDSGISICEGPAFQEQAATGHATSADNIVPQPHEEWSTHETNIRQVLASVSGTPEQEISKDATLFHLGLDSISAIKVSSLLKKRSITLPVSDMLKAGTIRAMARVLKVEGGSFKSEDATPVLDALLAKIDVPKLLQSYDISQQQVDRVFPTTAGQTYVLAMNELNPSLFYPTFKYKIHGLTDHNRLNHAWGLLIQQEAMLRTAFIPTPERHTPYIAVVLRDIQNPVIWNSSNATPGLEKRSIHSVPVTLHAYTGNDAIYIALEIHHALYDAVSLPKLIDALGNLCDGEVPKNESRLDLATAVAFQSTRSPSETRRKFWEGYLGQRMYKRPEVSSSPYTEIQSFYRPGLISGISRIEMGARQHAISIQALFLAAYARIQSQLAKSNGASGPDQVIVGIYLANRGHDLEGLEELAGPTLNIVPLKIENAAASGESLFGLAQRIQKDMQEIGRIEYSGVSLVEIADWTGVRVDTCVNFLRLPESRPEQDHGDKQHVVVEPVDPQEIEVLPTGNNGTDEHQDHRLAVDGQDNKRSVAPGRAEFLADIFKPTIDIEAAVRGDALDVGVFGPESVVNEARAEAILADLRREMLSITSDTNGH</sequence>